<dbReference type="STRING" id="10195.A0A3M7S9T0"/>
<dbReference type="Proteomes" id="UP000276133">
    <property type="component" value="Unassembled WGS sequence"/>
</dbReference>
<dbReference type="EMBL" id="REGN01001783">
    <property type="protein sequence ID" value="RNA32586.1"/>
    <property type="molecule type" value="Genomic_DNA"/>
</dbReference>
<dbReference type="InterPro" id="IPR029731">
    <property type="entry name" value="OSGIN1/2"/>
</dbReference>
<evidence type="ECO:0000313" key="2">
    <source>
        <dbReference type="EMBL" id="RNA32586.1"/>
    </source>
</evidence>
<protein>
    <submittedName>
        <fullName evidence="2">Oxidative stress-induced growth inhibitor 1</fullName>
    </submittedName>
</protein>
<dbReference type="InterPro" id="IPR036188">
    <property type="entry name" value="FAD/NAD-bd_sf"/>
</dbReference>
<dbReference type="AlphaFoldDB" id="A0A3M7S9T0"/>
<reference evidence="2 3" key="1">
    <citation type="journal article" date="2018" name="Sci. Rep.">
        <title>Genomic signatures of local adaptation to the degree of environmental predictability in rotifers.</title>
        <authorList>
            <person name="Franch-Gras L."/>
            <person name="Hahn C."/>
            <person name="Garcia-Roger E.M."/>
            <person name="Carmona M.J."/>
            <person name="Serra M."/>
            <person name="Gomez A."/>
        </authorList>
    </citation>
    <scope>NUCLEOTIDE SEQUENCE [LARGE SCALE GENOMIC DNA]</scope>
    <source>
        <strain evidence="2">HYR1</strain>
    </source>
</reference>
<sequence>MPNCAAIINTINVNRPIGGYKDVVIIGNGPSGLCLSYFLSGHWPYYNKNVISDEFLQTRLDYLDNNLSLVEHDLEYLSNGLEGRSFNPIALLYDKLKHPDADLGLDLPSCLNWKYDPNKEIDHVCIGKAAGPGGSWNDLDGSQLTISPSRWMELPELVYSDWKRQNKSSSSVNAGLVFSSKSSNFSEDNSLLNANVFRKSTPKALAPRALSAEESRASMNDVRNYYRDYVKQKNLDKYLLNSATVTNVRRVCCSKLVLNAADNSHATCSIVPCNSVQSVHSATNVECLWEVTGIVDKRERKKASSLTQKGDLIEFKYYCKHLVLAIGACDIHNRLNVKGENHRYILSSMRELEDKIKEDLARLQKEPLLIVGSGLSAADAILLAKKYHIRIVHVIKKSVYDPNLIFNKLPKKIYPEYHKVYEQMLSSKGCHSSSTDLSQSYTLYDEHEIKNFTSKRTCVLTSTREQSVDGLMFGNDGQSLAGLSRDTEIKVSYACVLIGYSPDLSFLPSYVHSQLAVDPQRPLNTKENPISIDECTHESSRFKNLYAMGPLIGDNFVRFGTGGALAITSSIWKDLNSKKEEICVQD</sequence>
<proteinExistence type="predicted"/>
<comment type="caution">
    <text evidence="2">The sequence shown here is derived from an EMBL/GenBank/DDBJ whole genome shotgun (WGS) entry which is preliminary data.</text>
</comment>
<dbReference type="Gene3D" id="3.50.50.60">
    <property type="entry name" value="FAD/NAD(P)-binding domain"/>
    <property type="match status" value="1"/>
</dbReference>
<feature type="domain" description="FAD/NAD(P)-binding" evidence="1">
    <location>
        <begin position="231"/>
        <end position="397"/>
    </location>
</feature>
<gene>
    <name evidence="2" type="ORF">BpHYR1_038713</name>
</gene>
<accession>A0A3M7S9T0</accession>
<dbReference type="PANTHER" id="PTHR15192:SF8">
    <property type="entry name" value="FAD_NAD(P)-BINDING DOMAIN-CONTAINING PROTEIN"/>
    <property type="match status" value="1"/>
</dbReference>
<dbReference type="GO" id="GO:0016491">
    <property type="term" value="F:oxidoreductase activity"/>
    <property type="evidence" value="ECO:0007669"/>
    <property type="project" value="InterPro"/>
</dbReference>
<dbReference type="OrthoDB" id="412005at2759"/>
<evidence type="ECO:0000313" key="3">
    <source>
        <dbReference type="Proteomes" id="UP000276133"/>
    </source>
</evidence>
<evidence type="ECO:0000259" key="1">
    <source>
        <dbReference type="Pfam" id="PF07992"/>
    </source>
</evidence>
<keyword evidence="3" id="KW-1185">Reference proteome</keyword>
<organism evidence="2 3">
    <name type="scientific">Brachionus plicatilis</name>
    <name type="common">Marine rotifer</name>
    <name type="synonym">Brachionus muelleri</name>
    <dbReference type="NCBI Taxonomy" id="10195"/>
    <lineage>
        <taxon>Eukaryota</taxon>
        <taxon>Metazoa</taxon>
        <taxon>Spiralia</taxon>
        <taxon>Gnathifera</taxon>
        <taxon>Rotifera</taxon>
        <taxon>Eurotatoria</taxon>
        <taxon>Monogononta</taxon>
        <taxon>Pseudotrocha</taxon>
        <taxon>Ploima</taxon>
        <taxon>Brachionidae</taxon>
        <taxon>Brachionus</taxon>
    </lineage>
</organism>
<dbReference type="SUPFAM" id="SSF51905">
    <property type="entry name" value="FAD/NAD(P)-binding domain"/>
    <property type="match status" value="1"/>
</dbReference>
<name>A0A3M7S9T0_BRAPC</name>
<dbReference type="PANTHER" id="PTHR15192">
    <property type="entry name" value="PROTEIN CBG05349"/>
    <property type="match status" value="1"/>
</dbReference>
<dbReference type="InterPro" id="IPR023753">
    <property type="entry name" value="FAD/NAD-binding_dom"/>
</dbReference>
<dbReference type="Pfam" id="PF07992">
    <property type="entry name" value="Pyr_redox_2"/>
    <property type="match status" value="1"/>
</dbReference>